<evidence type="ECO:0000256" key="2">
    <source>
        <dbReference type="ARBA" id="ARBA00023242"/>
    </source>
</evidence>
<dbReference type="GO" id="GO:0008270">
    <property type="term" value="F:zinc ion binding"/>
    <property type="evidence" value="ECO:0007669"/>
    <property type="project" value="InterPro"/>
</dbReference>
<dbReference type="EMBL" id="MU003709">
    <property type="protein sequence ID" value="KAF2805677.1"/>
    <property type="molecule type" value="Genomic_DNA"/>
</dbReference>
<evidence type="ECO:0000259" key="3">
    <source>
        <dbReference type="PROSITE" id="PS50048"/>
    </source>
</evidence>
<dbReference type="GO" id="GO:0000981">
    <property type="term" value="F:DNA-binding transcription factor activity, RNA polymerase II-specific"/>
    <property type="evidence" value="ECO:0007669"/>
    <property type="project" value="InterPro"/>
</dbReference>
<reference evidence="4 6" key="1">
    <citation type="journal article" date="2020" name="Stud. Mycol.">
        <title>101 Dothideomycetes genomes: a test case for predicting lifestyles and emergence of pathogens.</title>
        <authorList>
            <person name="Haridas S."/>
            <person name="Albert R."/>
            <person name="Binder M."/>
            <person name="Bloem J."/>
            <person name="Labutti K."/>
            <person name="Salamov A."/>
            <person name="Andreopoulos B."/>
            <person name="Baker S."/>
            <person name="Barry K."/>
            <person name="Bills G."/>
            <person name="Bluhm B."/>
            <person name="Cannon C."/>
            <person name="Castanera R."/>
            <person name="Culley D."/>
            <person name="Daum C."/>
            <person name="Ezra D."/>
            <person name="Gonzalez J."/>
            <person name="Henrissat B."/>
            <person name="Kuo A."/>
            <person name="Liang C."/>
            <person name="Lipzen A."/>
            <person name="Lutzoni F."/>
            <person name="Magnuson J."/>
            <person name="Mondo S."/>
            <person name="Nolan M."/>
            <person name="Ohm R."/>
            <person name="Pangilinan J."/>
            <person name="Park H.-J."/>
            <person name="Ramirez L."/>
            <person name="Alfaro M."/>
            <person name="Sun H."/>
            <person name="Tritt A."/>
            <person name="Yoshinaga Y."/>
            <person name="Zwiers L.-H."/>
            <person name="Turgeon B."/>
            <person name="Goodwin S."/>
            <person name="Spatafora J."/>
            <person name="Crous P."/>
            <person name="Grigoriev I."/>
        </authorList>
    </citation>
    <scope>NUCLEOTIDE SEQUENCE</scope>
    <source>
        <strain evidence="4 6">CBS 304.34</strain>
    </source>
</reference>
<dbReference type="Pfam" id="PF04082">
    <property type="entry name" value="Fungal_trans"/>
    <property type="match status" value="1"/>
</dbReference>
<dbReference type="PROSITE" id="PS50048">
    <property type="entry name" value="ZN2_CY6_FUNGAL_2"/>
    <property type="match status" value="1"/>
</dbReference>
<keyword evidence="1" id="KW-0479">Metal-binding</keyword>
<dbReference type="SMART" id="SM00906">
    <property type="entry name" value="Fungal_trans"/>
    <property type="match status" value="1"/>
</dbReference>
<feature type="domain" description="Zn(2)-C6 fungal-type" evidence="3">
    <location>
        <begin position="1"/>
        <end position="31"/>
    </location>
</feature>
<dbReference type="GeneID" id="54456862"/>
<protein>
    <recommendedName>
        <fullName evidence="3">Zn(2)-C6 fungal-type domain-containing protein</fullName>
    </recommendedName>
</protein>
<sequence>ACDLCRKRKIKCDRASPQCSNCVSYQAKCVFTHKKKPRKLPRRSGERIDKLETRLRHVEAMLRKDFSSQDQGKESAHPKMMPLEAQRVSPLLKHKRVANLDLIGNTPGPEVSSTIPSTPSQDYVQLTHTNSSLRTGPGVNDVLKLPRHAYFRFPPKDEAVRIVAAYFNGPNNALPLFHPESFMQRFYRQYGQEQIDDDLAWWASLNVAMALALRLHAVPGLTYEEQDKRAQQYLQNALTVVSDLTLSESSLLAIQALLGIVLLLQGTPDPRPGSVLLAAAIRLSNHLGMHRKGSNRDLDTVAATQRERVFWIAALLDKDFSIRTEQPQMIDNDDVDNDLPEQSPQDGLGYVYALDSFARINYFRLRVELALIQGKAYRNLYSARASKNDANTQLSTVFELHQSLVQWKSGIDPLFWAENIATSVPKATMMQMIFLHLAYFNCLATVHRVSFQNRLWQAAVMMPPSQDGNREPEYDQWCISARRCADAARSSLQLMEILPLEEHPCIWIMMSYCVSAMVILMARIIHTPTHDKAHSDLALIKPQLQLLYSLTERAHDAGFERMRSFCSELERQSEVALCNTVELPSGTISLNDSQSESMFLGTNILGIQSNDFQGYDLPPWNSPMSGLDRLNKQNPPSSVQLEDWNGVLENTAYSFPSNMDSDAFQDALEMPSLELSFVDMGESLL</sequence>
<dbReference type="OrthoDB" id="2123952at2759"/>
<dbReference type="PANTHER" id="PTHR46910:SF25">
    <property type="entry name" value="ABC-TRANSPORTER-REGULATING TRANSCRIPTION FACTOR"/>
    <property type="match status" value="1"/>
</dbReference>
<dbReference type="GO" id="GO:0006351">
    <property type="term" value="P:DNA-templated transcription"/>
    <property type="evidence" value="ECO:0007669"/>
    <property type="project" value="InterPro"/>
</dbReference>
<feature type="non-terminal residue" evidence="4">
    <location>
        <position position="1"/>
    </location>
</feature>
<organism evidence="4">
    <name type="scientific">Mytilinidion resinicola</name>
    <dbReference type="NCBI Taxonomy" id="574789"/>
    <lineage>
        <taxon>Eukaryota</taxon>
        <taxon>Fungi</taxon>
        <taxon>Dikarya</taxon>
        <taxon>Ascomycota</taxon>
        <taxon>Pezizomycotina</taxon>
        <taxon>Dothideomycetes</taxon>
        <taxon>Pleosporomycetidae</taxon>
        <taxon>Mytilinidiales</taxon>
        <taxon>Mytilinidiaceae</taxon>
        <taxon>Mytilinidion</taxon>
    </lineage>
</organism>
<evidence type="ECO:0000313" key="4">
    <source>
        <dbReference type="EMBL" id="KAF2805677.1"/>
    </source>
</evidence>
<dbReference type="Pfam" id="PF00172">
    <property type="entry name" value="Zn_clus"/>
    <property type="match status" value="1"/>
</dbReference>
<dbReference type="InterPro" id="IPR007219">
    <property type="entry name" value="XnlR_reg_dom"/>
</dbReference>
<evidence type="ECO:0000313" key="6">
    <source>
        <dbReference type="RefSeq" id="XP_033572641.1"/>
    </source>
</evidence>
<proteinExistence type="predicted"/>
<dbReference type="SMART" id="SM00066">
    <property type="entry name" value="GAL4"/>
    <property type="match status" value="1"/>
</dbReference>
<dbReference type="Gene3D" id="4.10.240.10">
    <property type="entry name" value="Zn(2)-C6 fungal-type DNA-binding domain"/>
    <property type="match status" value="1"/>
</dbReference>
<dbReference type="AlphaFoldDB" id="A0A6A6YCV7"/>
<dbReference type="InterPro" id="IPR036864">
    <property type="entry name" value="Zn2-C6_fun-type_DNA-bd_sf"/>
</dbReference>
<accession>A0A6A6YCV7</accession>
<dbReference type="PROSITE" id="PS00463">
    <property type="entry name" value="ZN2_CY6_FUNGAL_1"/>
    <property type="match status" value="1"/>
</dbReference>
<gene>
    <name evidence="4 6" type="ORF">BDZ99DRAFT_395902</name>
</gene>
<evidence type="ECO:0000313" key="5">
    <source>
        <dbReference type="Proteomes" id="UP000504636"/>
    </source>
</evidence>
<name>A0A6A6YCV7_9PEZI</name>
<dbReference type="SUPFAM" id="SSF57701">
    <property type="entry name" value="Zn2/Cys6 DNA-binding domain"/>
    <property type="match status" value="1"/>
</dbReference>
<keyword evidence="5" id="KW-1185">Reference proteome</keyword>
<keyword evidence="2" id="KW-0539">Nucleus</keyword>
<dbReference type="Proteomes" id="UP000504636">
    <property type="component" value="Unplaced"/>
</dbReference>
<reference evidence="6" key="3">
    <citation type="submission" date="2025-04" db="UniProtKB">
        <authorList>
            <consortium name="RefSeq"/>
        </authorList>
    </citation>
    <scope>IDENTIFICATION</scope>
    <source>
        <strain evidence="6">CBS 304.34</strain>
    </source>
</reference>
<dbReference type="GO" id="GO:0003677">
    <property type="term" value="F:DNA binding"/>
    <property type="evidence" value="ECO:0007669"/>
    <property type="project" value="InterPro"/>
</dbReference>
<dbReference type="InterPro" id="IPR050987">
    <property type="entry name" value="AtrR-like"/>
</dbReference>
<dbReference type="InterPro" id="IPR001138">
    <property type="entry name" value="Zn2Cys6_DnaBD"/>
</dbReference>
<evidence type="ECO:0000256" key="1">
    <source>
        <dbReference type="ARBA" id="ARBA00022723"/>
    </source>
</evidence>
<dbReference type="RefSeq" id="XP_033572641.1">
    <property type="nucleotide sequence ID" value="XM_033715969.1"/>
</dbReference>
<dbReference type="PANTHER" id="PTHR46910">
    <property type="entry name" value="TRANSCRIPTION FACTOR PDR1"/>
    <property type="match status" value="1"/>
</dbReference>
<reference evidence="6" key="2">
    <citation type="submission" date="2020-04" db="EMBL/GenBank/DDBJ databases">
        <authorList>
            <consortium name="NCBI Genome Project"/>
        </authorList>
    </citation>
    <scope>NUCLEOTIDE SEQUENCE</scope>
    <source>
        <strain evidence="6">CBS 304.34</strain>
    </source>
</reference>
<dbReference type="CDD" id="cd00067">
    <property type="entry name" value="GAL4"/>
    <property type="match status" value="1"/>
</dbReference>
<dbReference type="CDD" id="cd12148">
    <property type="entry name" value="fungal_TF_MHR"/>
    <property type="match status" value="1"/>
</dbReference>